<comment type="pathway">
    <text evidence="1">Antibiotic biosynthesis.</text>
</comment>
<gene>
    <name evidence="5" type="ORF">F5544_30630</name>
</gene>
<accession>A0A6G9YL24</accession>
<protein>
    <recommendedName>
        <fullName evidence="4">Fe2OG dioxygenase domain-containing protein</fullName>
    </recommendedName>
</protein>
<organism evidence="5 6">
    <name type="scientific">Nocardia arthritidis</name>
    <dbReference type="NCBI Taxonomy" id="228602"/>
    <lineage>
        <taxon>Bacteria</taxon>
        <taxon>Bacillati</taxon>
        <taxon>Actinomycetota</taxon>
        <taxon>Actinomycetes</taxon>
        <taxon>Mycobacteriales</taxon>
        <taxon>Nocardiaceae</taxon>
        <taxon>Nocardia</taxon>
    </lineage>
</organism>
<reference evidence="5 6" key="1">
    <citation type="journal article" date="2019" name="ACS Chem. Biol.">
        <title>Identification and Mobilization of a Cryptic Antibiotic Biosynthesis Gene Locus from a Human-Pathogenic Nocardia Isolate.</title>
        <authorList>
            <person name="Herisse M."/>
            <person name="Ishida K."/>
            <person name="Porter J.L."/>
            <person name="Howden B."/>
            <person name="Hertweck C."/>
            <person name="Stinear T.P."/>
            <person name="Pidot S.J."/>
        </authorList>
    </citation>
    <scope>NUCLEOTIDE SEQUENCE [LARGE SCALE GENOMIC DNA]</scope>
    <source>
        <strain evidence="5 6">AUSMDU00012717</strain>
    </source>
</reference>
<dbReference type="InterPro" id="IPR050231">
    <property type="entry name" value="Iron_ascorbate_oxido_reductase"/>
</dbReference>
<evidence type="ECO:0000256" key="2">
    <source>
        <dbReference type="ARBA" id="ARBA00023194"/>
    </source>
</evidence>
<keyword evidence="3" id="KW-0408">Iron</keyword>
<feature type="domain" description="Fe2OG dioxygenase" evidence="4">
    <location>
        <begin position="168"/>
        <end position="266"/>
    </location>
</feature>
<comment type="similarity">
    <text evidence="3">Belongs to the iron/ascorbate-dependent oxidoreductase family.</text>
</comment>
<evidence type="ECO:0000313" key="6">
    <source>
        <dbReference type="Proteomes" id="UP000503540"/>
    </source>
</evidence>
<dbReference type="Pfam" id="PF03171">
    <property type="entry name" value="2OG-FeII_Oxy"/>
    <property type="match status" value="1"/>
</dbReference>
<dbReference type="InterPro" id="IPR026992">
    <property type="entry name" value="DIOX_N"/>
</dbReference>
<dbReference type="Pfam" id="PF14226">
    <property type="entry name" value="DIOX_N"/>
    <property type="match status" value="1"/>
</dbReference>
<dbReference type="EMBL" id="CP046172">
    <property type="protein sequence ID" value="QIS13969.1"/>
    <property type="molecule type" value="Genomic_DNA"/>
</dbReference>
<dbReference type="InterPro" id="IPR044861">
    <property type="entry name" value="IPNS-like_FE2OG_OXY"/>
</dbReference>
<dbReference type="SUPFAM" id="SSF51197">
    <property type="entry name" value="Clavaminate synthase-like"/>
    <property type="match status" value="1"/>
</dbReference>
<dbReference type="GO" id="GO:0016491">
    <property type="term" value="F:oxidoreductase activity"/>
    <property type="evidence" value="ECO:0007669"/>
    <property type="project" value="UniProtKB-KW"/>
</dbReference>
<keyword evidence="3" id="KW-0560">Oxidoreductase</keyword>
<dbReference type="InterPro" id="IPR005123">
    <property type="entry name" value="Oxoglu/Fe-dep_dioxygenase_dom"/>
</dbReference>
<sequence length="305" mass="34241">MSGSPCHIHTQLFDGRAVNSGRAKFWIREFVHGYGDVRVIDRAVRSIFDCGYARVTLSDVQAQLLHGALSKCREFFAMPIENKMRHASGDFNFGYRPMGREYSSTVDRPDLNDCFTLWSDRTDLITHSEEIESLTTAMLRWRDCAAEVVGDVGAAIAHQFSGALPPFRAASHLQVNHYRATKFDRDLLQDCHEDGNLMTVIHADAPGLELLVDGRPVPAETCRDEIILMPGSVLQDLTGGRIAPLDHCVRNLQQGERTSMMYFVNPELNDPVFPWVYHESMPAPDLRDRIRGNPSAYGLPDVPVL</sequence>
<dbReference type="PROSITE" id="PS51471">
    <property type="entry name" value="FE2OG_OXY"/>
    <property type="match status" value="1"/>
</dbReference>
<dbReference type="InterPro" id="IPR027443">
    <property type="entry name" value="IPNS-like_sf"/>
</dbReference>
<dbReference type="AlphaFoldDB" id="A0A6G9YL24"/>
<keyword evidence="2" id="KW-0045">Antibiotic biosynthesis</keyword>
<evidence type="ECO:0000313" key="5">
    <source>
        <dbReference type="EMBL" id="QIS13969.1"/>
    </source>
</evidence>
<dbReference type="Proteomes" id="UP000503540">
    <property type="component" value="Chromosome"/>
</dbReference>
<evidence type="ECO:0000256" key="3">
    <source>
        <dbReference type="RuleBase" id="RU003682"/>
    </source>
</evidence>
<name>A0A6G9YL24_9NOCA</name>
<dbReference type="GO" id="GO:0017000">
    <property type="term" value="P:antibiotic biosynthetic process"/>
    <property type="evidence" value="ECO:0007669"/>
    <property type="project" value="UniProtKB-KW"/>
</dbReference>
<evidence type="ECO:0000259" key="4">
    <source>
        <dbReference type="PROSITE" id="PS51471"/>
    </source>
</evidence>
<dbReference type="GO" id="GO:0046872">
    <property type="term" value="F:metal ion binding"/>
    <property type="evidence" value="ECO:0007669"/>
    <property type="project" value="UniProtKB-KW"/>
</dbReference>
<dbReference type="KEGG" id="nah:F5544_30630"/>
<dbReference type="PANTHER" id="PTHR47990">
    <property type="entry name" value="2-OXOGLUTARATE (2OG) AND FE(II)-DEPENDENT OXYGENASE SUPERFAMILY PROTEIN-RELATED"/>
    <property type="match status" value="1"/>
</dbReference>
<proteinExistence type="inferred from homology"/>
<keyword evidence="6" id="KW-1185">Reference proteome</keyword>
<dbReference type="Gene3D" id="2.60.120.330">
    <property type="entry name" value="B-lactam Antibiotic, Isopenicillin N Synthase, Chain"/>
    <property type="match status" value="1"/>
</dbReference>
<keyword evidence="3" id="KW-0479">Metal-binding</keyword>
<evidence type="ECO:0000256" key="1">
    <source>
        <dbReference type="ARBA" id="ARBA00004792"/>
    </source>
</evidence>